<name>A0A820PF09_9BILA</name>
<comment type="caution">
    <text evidence="1">The sequence shown here is derived from an EMBL/GenBank/DDBJ whole genome shotgun (WGS) entry which is preliminary data.</text>
</comment>
<dbReference type="Proteomes" id="UP000663874">
    <property type="component" value="Unassembled WGS sequence"/>
</dbReference>
<reference evidence="1" key="1">
    <citation type="submission" date="2021-02" db="EMBL/GenBank/DDBJ databases">
        <authorList>
            <person name="Nowell W R."/>
        </authorList>
    </citation>
    <scope>NUCLEOTIDE SEQUENCE</scope>
</reference>
<dbReference type="InterPro" id="IPR006607">
    <property type="entry name" value="DM15"/>
</dbReference>
<dbReference type="EMBL" id="CAJOBE010066705">
    <property type="protein sequence ID" value="CAF4403564.1"/>
    <property type="molecule type" value="Genomic_DNA"/>
</dbReference>
<feature type="non-terminal residue" evidence="1">
    <location>
        <position position="39"/>
    </location>
</feature>
<dbReference type="AlphaFoldDB" id="A0A820PF09"/>
<sequence>MYRYGVECLFRFYTYDLEKHFRQHVFGDFQHETLCNHEA</sequence>
<evidence type="ECO:0000313" key="2">
    <source>
        <dbReference type="Proteomes" id="UP000663874"/>
    </source>
</evidence>
<proteinExistence type="predicted"/>
<gene>
    <name evidence="1" type="ORF">FNK824_LOCUS44034</name>
</gene>
<dbReference type="Pfam" id="PF21071">
    <property type="entry name" value="LARP1_HEAT"/>
    <property type="match status" value="1"/>
</dbReference>
<organism evidence="1 2">
    <name type="scientific">Rotaria sordida</name>
    <dbReference type="NCBI Taxonomy" id="392033"/>
    <lineage>
        <taxon>Eukaryota</taxon>
        <taxon>Metazoa</taxon>
        <taxon>Spiralia</taxon>
        <taxon>Gnathifera</taxon>
        <taxon>Rotifera</taxon>
        <taxon>Eurotatoria</taxon>
        <taxon>Bdelloidea</taxon>
        <taxon>Philodinida</taxon>
        <taxon>Philodinidae</taxon>
        <taxon>Rotaria</taxon>
    </lineage>
</organism>
<evidence type="ECO:0000313" key="1">
    <source>
        <dbReference type="EMBL" id="CAF4403564.1"/>
    </source>
</evidence>
<dbReference type="GO" id="GO:0000339">
    <property type="term" value="F:RNA cap binding"/>
    <property type="evidence" value="ECO:0007669"/>
    <property type="project" value="InterPro"/>
</dbReference>
<dbReference type="GO" id="GO:0048255">
    <property type="term" value="P:mRNA stabilization"/>
    <property type="evidence" value="ECO:0007669"/>
    <property type="project" value="InterPro"/>
</dbReference>
<accession>A0A820PF09</accession>
<protein>
    <submittedName>
        <fullName evidence="1">Uncharacterized protein</fullName>
    </submittedName>
</protein>